<proteinExistence type="predicted"/>
<keyword evidence="2" id="KW-1185">Reference proteome</keyword>
<accession>A0ABY4C3A3</accession>
<reference evidence="1 2" key="1">
    <citation type="submission" date="2022-03" db="EMBL/GenBank/DDBJ databases">
        <title>Mucilaginibacter sp. isolated from the gut of Protaetia brevitarsis seulensis larvae.</title>
        <authorList>
            <person name="Won M."/>
            <person name="Kim S.-J."/>
            <person name="Kwon S.-W."/>
        </authorList>
    </citation>
    <scope>NUCLEOTIDE SEQUENCE [LARGE SCALE GENOMIC DNA]</scope>
    <source>
        <strain evidence="1 2">CFWR-12</strain>
    </source>
</reference>
<dbReference type="Proteomes" id="UP000832097">
    <property type="component" value="Chromosome"/>
</dbReference>
<organism evidence="1 2">
    <name type="scientific">Agromyces larvae</name>
    <dbReference type="NCBI Taxonomy" id="2929802"/>
    <lineage>
        <taxon>Bacteria</taxon>
        <taxon>Bacillati</taxon>
        <taxon>Actinomycetota</taxon>
        <taxon>Actinomycetes</taxon>
        <taxon>Micrococcales</taxon>
        <taxon>Microbacteriaceae</taxon>
        <taxon>Agromyces</taxon>
    </lineage>
</organism>
<evidence type="ECO:0000313" key="1">
    <source>
        <dbReference type="EMBL" id="UOE45950.1"/>
    </source>
</evidence>
<dbReference type="EMBL" id="CP094528">
    <property type="protein sequence ID" value="UOE45950.1"/>
    <property type="molecule type" value="Genomic_DNA"/>
</dbReference>
<sequence>MKTYRVTVKNGGNFTNRTVEARNALSACKKAARHGGFTARDVASAYVEQDARMTFFSIRPGISYSVFNDDAPA</sequence>
<gene>
    <name evidence="1" type="ORF">MTO99_09475</name>
</gene>
<dbReference type="RefSeq" id="WP_243558711.1">
    <property type="nucleotide sequence ID" value="NZ_CP094528.1"/>
</dbReference>
<evidence type="ECO:0000313" key="2">
    <source>
        <dbReference type="Proteomes" id="UP000832097"/>
    </source>
</evidence>
<protein>
    <submittedName>
        <fullName evidence="1">Uncharacterized protein</fullName>
    </submittedName>
</protein>
<name>A0ABY4C3A3_9MICO</name>